<reference evidence="1 2" key="1">
    <citation type="submission" date="2016-10" db="EMBL/GenBank/DDBJ databases">
        <title>Genome sequence of Streptomyces gilvigriseus MUSC 26.</title>
        <authorList>
            <person name="Lee L.-H."/>
            <person name="Ser H.-L."/>
        </authorList>
    </citation>
    <scope>NUCLEOTIDE SEQUENCE [LARGE SCALE GENOMIC DNA]</scope>
    <source>
        <strain evidence="1 2">MUSC 26</strain>
    </source>
</reference>
<organism evidence="1 2">
    <name type="scientific">Mangrovactinospora gilvigrisea</name>
    <dbReference type="NCBI Taxonomy" id="1428644"/>
    <lineage>
        <taxon>Bacteria</taxon>
        <taxon>Bacillati</taxon>
        <taxon>Actinomycetota</taxon>
        <taxon>Actinomycetes</taxon>
        <taxon>Kitasatosporales</taxon>
        <taxon>Streptomycetaceae</taxon>
        <taxon>Mangrovactinospora</taxon>
    </lineage>
</organism>
<keyword evidence="2" id="KW-1185">Reference proteome</keyword>
<dbReference type="Proteomes" id="UP000243342">
    <property type="component" value="Unassembled WGS sequence"/>
</dbReference>
<proteinExistence type="predicted"/>
<dbReference type="STRING" id="1428644.BIV57_10730"/>
<dbReference type="AlphaFoldDB" id="A0A1J7BFP9"/>
<dbReference type="OrthoDB" id="3511799at2"/>
<dbReference type="Pfam" id="PF15698">
    <property type="entry name" value="Phosphatase"/>
    <property type="match status" value="1"/>
</dbReference>
<evidence type="ECO:0000313" key="1">
    <source>
        <dbReference type="EMBL" id="OIV37507.1"/>
    </source>
</evidence>
<gene>
    <name evidence="1" type="ORF">BIV57_10730</name>
</gene>
<name>A0A1J7BFP9_9ACTN</name>
<sequence length="278" mass="30386">MSARARAQARAALVKHLLWARIAGEVATPRENNLHHLKALADGDPYYHFGLDLDGRWSDSDTVLEMMAERCGISDDPEHTHGQDTIDPELTVNALDRVAARLKQAAEGRQRVLLATGHPAGLMPLHQAVGRALRRAGCELAIPPDGILTTEGEVRHLDGVVVLHRGGNLMHTHSPVPMQRILDVMQMDDRLPDLVHADHGWAGCSGQRGIETVGYADCNDPALFVGEADGRLLATVPLDDNVPPHRYQPVIDYLLTAAGLEADAPIEPPHLNGRRRRK</sequence>
<dbReference type="RefSeq" id="WP_071656542.1">
    <property type="nucleotide sequence ID" value="NZ_MLCF01000051.1"/>
</dbReference>
<dbReference type="EMBL" id="MLCF01000051">
    <property type="protein sequence ID" value="OIV37507.1"/>
    <property type="molecule type" value="Genomic_DNA"/>
</dbReference>
<accession>A0A1J7BFP9</accession>
<comment type="caution">
    <text evidence="1">The sequence shown here is derived from an EMBL/GenBank/DDBJ whole genome shotgun (WGS) entry which is preliminary data.</text>
</comment>
<evidence type="ECO:0000313" key="2">
    <source>
        <dbReference type="Proteomes" id="UP000243342"/>
    </source>
</evidence>
<protein>
    <submittedName>
        <fullName evidence="1">Phosphatase</fullName>
    </submittedName>
</protein>
<dbReference type="InterPro" id="IPR031423">
    <property type="entry name" value="Phosphatase_SCO2771"/>
</dbReference>